<protein>
    <submittedName>
        <fullName evidence="1">Uncharacterized protein</fullName>
    </submittedName>
</protein>
<organism evidence="1">
    <name type="scientific">Oryza glumipatula</name>
    <dbReference type="NCBI Taxonomy" id="40148"/>
    <lineage>
        <taxon>Eukaryota</taxon>
        <taxon>Viridiplantae</taxon>
        <taxon>Streptophyta</taxon>
        <taxon>Embryophyta</taxon>
        <taxon>Tracheophyta</taxon>
        <taxon>Spermatophyta</taxon>
        <taxon>Magnoliopsida</taxon>
        <taxon>Liliopsida</taxon>
        <taxon>Poales</taxon>
        <taxon>Poaceae</taxon>
        <taxon>BOP clade</taxon>
        <taxon>Oryzoideae</taxon>
        <taxon>Oryzeae</taxon>
        <taxon>Oryzinae</taxon>
        <taxon>Oryza</taxon>
    </lineage>
</organism>
<accession>A0A0E0B8B5</accession>
<name>A0A0E0B8B5_9ORYZ</name>
<reference evidence="1" key="2">
    <citation type="submission" date="2018-05" db="EMBL/GenBank/DDBJ databases">
        <title>OgluRS3 (Oryza glumaepatula Reference Sequence Version 3).</title>
        <authorList>
            <person name="Zhang J."/>
            <person name="Kudrna D."/>
            <person name="Lee S."/>
            <person name="Talag J."/>
            <person name="Welchert J."/>
            <person name="Wing R.A."/>
        </authorList>
    </citation>
    <scope>NUCLEOTIDE SEQUENCE [LARGE SCALE GENOMIC DNA]</scope>
</reference>
<sequence length="304" mass="34617">MAWYSSLTRIQLFPPEDPDKRGLANLDQIYEMQLATLAHLTVLLQIERFCCIGVSFFMRRHFLNLLLPSLHTEIAGDLVREAKTLWEKFRDGIVGTNHEVMATVDFLREKNVYKKDVRANAGAAVFLFPAVHLSTPLSLHTIINCCSCRTHTLNRYPPQSSMPITSQWQGEFVLYARPSQVVLPCIHQQMVPTHGKDNTWIMLTSSYDKMCSLGGGSSSTDEVGGLEGNDNNQHRINHERREPNRVSLLAPDMPQVQGNRQRKCKLVVLGLRLTTTMSSTEHDVFVQYSICCARCFVFEDYFLH</sequence>
<proteinExistence type="predicted"/>
<dbReference type="AlphaFoldDB" id="A0A0E0B8B5"/>
<keyword evidence="2" id="KW-1185">Reference proteome</keyword>
<evidence type="ECO:0000313" key="2">
    <source>
        <dbReference type="Proteomes" id="UP000026961"/>
    </source>
</evidence>
<evidence type="ECO:0000313" key="1">
    <source>
        <dbReference type="EnsemblPlants" id="OGLUM10G03670.1"/>
    </source>
</evidence>
<dbReference type="Gramene" id="OGLUM10G03670.1">
    <property type="protein sequence ID" value="OGLUM10G03670.1"/>
    <property type="gene ID" value="OGLUM10G03670"/>
</dbReference>
<dbReference type="HOGENOM" id="CLU_021499_2_0_1"/>
<dbReference type="Proteomes" id="UP000026961">
    <property type="component" value="Chromosome 10"/>
</dbReference>
<dbReference type="EnsemblPlants" id="OGLUM10G03670.1">
    <property type="protein sequence ID" value="OGLUM10G03670.1"/>
    <property type="gene ID" value="OGLUM10G03670"/>
</dbReference>
<reference evidence="1" key="1">
    <citation type="submission" date="2015-04" db="UniProtKB">
        <authorList>
            <consortium name="EnsemblPlants"/>
        </authorList>
    </citation>
    <scope>IDENTIFICATION</scope>
</reference>